<dbReference type="EMBL" id="LAZR01007323">
    <property type="protein sequence ID" value="KKM86008.1"/>
    <property type="molecule type" value="Genomic_DNA"/>
</dbReference>
<organism evidence="1">
    <name type="scientific">marine sediment metagenome</name>
    <dbReference type="NCBI Taxonomy" id="412755"/>
    <lineage>
        <taxon>unclassified sequences</taxon>
        <taxon>metagenomes</taxon>
        <taxon>ecological metagenomes</taxon>
    </lineage>
</organism>
<comment type="caution">
    <text evidence="1">The sequence shown here is derived from an EMBL/GenBank/DDBJ whole genome shotgun (WGS) entry which is preliminary data.</text>
</comment>
<name>A0A0F9KWB2_9ZZZZ</name>
<sequence>MYEKELAQVAILCGKLYKKYPAYVKFDFTLGTHHCGNLLEPYVRYNIYTPEIHHNQYSDFNKFVAFIETILVDGVIDVRIGILEERLENAKESRAYSNEEIKEVERKLKKIKAIP</sequence>
<accession>A0A0F9KWB2</accession>
<reference evidence="1" key="1">
    <citation type="journal article" date="2015" name="Nature">
        <title>Complex archaea that bridge the gap between prokaryotes and eukaryotes.</title>
        <authorList>
            <person name="Spang A."/>
            <person name="Saw J.H."/>
            <person name="Jorgensen S.L."/>
            <person name="Zaremba-Niedzwiedzka K."/>
            <person name="Martijn J."/>
            <person name="Lind A.E."/>
            <person name="van Eijk R."/>
            <person name="Schleper C."/>
            <person name="Guy L."/>
            <person name="Ettema T.J."/>
        </authorList>
    </citation>
    <scope>NUCLEOTIDE SEQUENCE</scope>
</reference>
<evidence type="ECO:0000313" key="1">
    <source>
        <dbReference type="EMBL" id="KKM86008.1"/>
    </source>
</evidence>
<protein>
    <submittedName>
        <fullName evidence="1">Uncharacterized protein</fullName>
    </submittedName>
</protein>
<dbReference type="AlphaFoldDB" id="A0A0F9KWB2"/>
<gene>
    <name evidence="1" type="ORF">LCGC14_1283400</name>
</gene>
<proteinExistence type="predicted"/>